<dbReference type="PANTHER" id="PTHR39206">
    <property type="entry name" value="SLL8004 PROTEIN"/>
    <property type="match status" value="1"/>
</dbReference>
<gene>
    <name evidence="4" type="ORF">SSPSH_001496</name>
</gene>
<evidence type="ECO:0000256" key="1">
    <source>
        <dbReference type="ARBA" id="ARBA00022741"/>
    </source>
</evidence>
<evidence type="ECO:0000259" key="3">
    <source>
        <dbReference type="Pfam" id="PF06414"/>
    </source>
</evidence>
<accession>U2FZ83</accession>
<dbReference type="Proteomes" id="UP000006242">
    <property type="component" value="Unassembled WGS sequence"/>
</dbReference>
<dbReference type="InterPro" id="IPR010488">
    <property type="entry name" value="Zeta_toxin_domain"/>
</dbReference>
<dbReference type="Pfam" id="PF06414">
    <property type="entry name" value="Zeta_toxin"/>
    <property type="match status" value="1"/>
</dbReference>
<name>U2FZ83_9GAMM</name>
<dbReference type="AlphaFoldDB" id="U2FZ83"/>
<proteinExistence type="predicted"/>
<dbReference type="SUPFAM" id="SSF52540">
    <property type="entry name" value="P-loop containing nucleoside triphosphate hydrolases"/>
    <property type="match status" value="1"/>
</dbReference>
<dbReference type="InterPro" id="IPR027417">
    <property type="entry name" value="P-loop_NTPase"/>
</dbReference>
<keyword evidence="2" id="KW-0067">ATP-binding</keyword>
<feature type="domain" description="Zeta toxin" evidence="3">
    <location>
        <begin position="5"/>
        <end position="151"/>
    </location>
</feature>
<evidence type="ECO:0000313" key="5">
    <source>
        <dbReference type="Proteomes" id="UP000006242"/>
    </source>
</evidence>
<evidence type="ECO:0000256" key="2">
    <source>
        <dbReference type="ARBA" id="ARBA00022840"/>
    </source>
</evidence>
<dbReference type="STRING" id="1033802.SSPSH_001496"/>
<dbReference type="EMBL" id="AFNV02000009">
    <property type="protein sequence ID" value="ERJ19428.1"/>
    <property type="molecule type" value="Genomic_DNA"/>
</dbReference>
<evidence type="ECO:0000313" key="4">
    <source>
        <dbReference type="EMBL" id="ERJ19428.1"/>
    </source>
</evidence>
<organism evidence="4 5">
    <name type="scientific">Salinisphaera shabanensis E1L3A</name>
    <dbReference type="NCBI Taxonomy" id="1033802"/>
    <lineage>
        <taxon>Bacteria</taxon>
        <taxon>Pseudomonadati</taxon>
        <taxon>Pseudomonadota</taxon>
        <taxon>Gammaproteobacteria</taxon>
        <taxon>Salinisphaerales</taxon>
        <taxon>Salinisphaeraceae</taxon>
        <taxon>Salinisphaera</taxon>
    </lineage>
</organism>
<protein>
    <submittedName>
        <fullName evidence="4">Zeta toxin protein</fullName>
    </submittedName>
</protein>
<keyword evidence="1" id="KW-0547">Nucleotide-binding</keyword>
<dbReference type="GO" id="GO:0005524">
    <property type="term" value="F:ATP binding"/>
    <property type="evidence" value="ECO:0007669"/>
    <property type="project" value="UniProtKB-KW"/>
</dbReference>
<dbReference type="GO" id="GO:0016301">
    <property type="term" value="F:kinase activity"/>
    <property type="evidence" value="ECO:0007669"/>
    <property type="project" value="InterPro"/>
</dbReference>
<dbReference type="eggNOG" id="COG4185">
    <property type="taxonomic scope" value="Bacteria"/>
</dbReference>
<dbReference type="PANTHER" id="PTHR39206:SF1">
    <property type="entry name" value="SLL8004 PROTEIN"/>
    <property type="match status" value="1"/>
</dbReference>
<dbReference type="OrthoDB" id="9791543at2"/>
<dbReference type="Gene3D" id="3.40.50.300">
    <property type="entry name" value="P-loop containing nucleotide triphosphate hydrolases"/>
    <property type="match status" value="1"/>
</dbReference>
<reference evidence="4 5" key="2">
    <citation type="journal article" date="2013" name="PLoS ONE">
        <title>INDIGO - INtegrated Data Warehouse of MIcrobial GenOmes with Examples from the Red Sea Extremophiles.</title>
        <authorList>
            <person name="Alam I."/>
            <person name="Antunes A."/>
            <person name="Kamau A.A."/>
            <person name="Ba Alawi W."/>
            <person name="Kalkatawi M."/>
            <person name="Stingl U."/>
            <person name="Bajic V.B."/>
        </authorList>
    </citation>
    <scope>NUCLEOTIDE SEQUENCE [LARGE SCALE GENOMIC DNA]</scope>
    <source>
        <strain evidence="4 5">E1L3A</strain>
    </source>
</reference>
<reference evidence="4 5" key="1">
    <citation type="journal article" date="2011" name="J. Bacteriol.">
        <title>Genome sequence of Salinisphaera shabanensis, a gammaproteobacterium from the harsh, variable environment of the brine-seawater interface of the Shaban Deep in the Red Sea.</title>
        <authorList>
            <person name="Antunes A."/>
            <person name="Alam I."/>
            <person name="Bajic V.B."/>
            <person name="Stingl U."/>
        </authorList>
    </citation>
    <scope>NUCLEOTIDE SEQUENCE [LARGE SCALE GENOMIC DNA]</scope>
    <source>
        <strain evidence="4 5">E1L3A</strain>
    </source>
</reference>
<dbReference type="RefSeq" id="WP_006915583.1">
    <property type="nucleotide sequence ID" value="NZ_AFNV02000009.1"/>
</dbReference>
<sequence>MAEVAQPSLFILAGPNGAGKSTLYTDRVRPATRAPFINADEIARQWAAEGIERDAYAASREAAVQRQRLIDERRSFVTETVFSHPSKLALVETALAAGYRVVLYHVHVRLPGMSVARVAARTVVGGHAVPENKIRERYERNLPLIRQAASRASATLVFDNSKRGHPPQWLLSLDHGVVIAQTHRPIPDWAVRLYL</sequence>
<keyword evidence="5" id="KW-1185">Reference proteome</keyword>
<comment type="caution">
    <text evidence="4">The sequence shown here is derived from an EMBL/GenBank/DDBJ whole genome shotgun (WGS) entry which is preliminary data.</text>
</comment>